<dbReference type="OrthoDB" id="6321522at2"/>
<dbReference type="EMBL" id="JXYA01000078">
    <property type="protein sequence ID" value="KJZ05315.1"/>
    <property type="molecule type" value="Genomic_DNA"/>
</dbReference>
<gene>
    <name evidence="1" type="ORF">TW77_22985</name>
</gene>
<keyword evidence="2" id="KW-1185">Reference proteome</keyword>
<reference evidence="1 2" key="1">
    <citation type="journal article" date="2015" name="BMC Genomics">
        <title>Genome mining reveals unlocked bioactive potential of marine Gram-negative bacteria.</title>
        <authorList>
            <person name="Machado H."/>
            <person name="Sonnenschein E.C."/>
            <person name="Melchiorsen J."/>
            <person name="Gram L."/>
        </authorList>
    </citation>
    <scope>NUCLEOTIDE SEQUENCE [LARGE SCALE GENOMIC DNA]</scope>
    <source>
        <strain evidence="1 2">S2471</strain>
    </source>
</reference>
<accession>A0A0F4QDE7</accession>
<dbReference type="AlphaFoldDB" id="A0A0F4QDE7"/>
<evidence type="ECO:0000313" key="1">
    <source>
        <dbReference type="EMBL" id="KJZ05315.1"/>
    </source>
</evidence>
<evidence type="ECO:0000313" key="2">
    <source>
        <dbReference type="Proteomes" id="UP000033452"/>
    </source>
</evidence>
<name>A0A0F4QDE7_9GAMM</name>
<proteinExistence type="predicted"/>
<sequence length="215" mass="24306">MNGPGHTKQQSTIWQDEATRLAYAELANVFYAREIPGLSAEPDPARLQRRLNSLPYYVERAATHIVLGEVPLELDSHNGCWLAKQGKCPQWQAEQTQAYYANQATVGLVVPVLVVDGGITSLYLDTLDQSRDGLWHCNQFGWFDNSGKAHGDDEYAQLPATRYLLKPSKALMTAACCGHRWQYHKMLPPRTLGLREMLLASSINWPNVRKKQQRK</sequence>
<dbReference type="Proteomes" id="UP000033452">
    <property type="component" value="Unassembled WGS sequence"/>
</dbReference>
<dbReference type="RefSeq" id="WP_046007302.1">
    <property type="nucleotide sequence ID" value="NZ_JXYA01000078.1"/>
</dbReference>
<protein>
    <submittedName>
        <fullName evidence="1">Uncharacterized protein</fullName>
    </submittedName>
</protein>
<comment type="caution">
    <text evidence="1">The sequence shown here is derived from an EMBL/GenBank/DDBJ whole genome shotgun (WGS) entry which is preliminary data.</text>
</comment>
<organism evidence="1 2">
    <name type="scientific">Pseudoalteromonas rubra</name>
    <dbReference type="NCBI Taxonomy" id="43658"/>
    <lineage>
        <taxon>Bacteria</taxon>
        <taxon>Pseudomonadati</taxon>
        <taxon>Pseudomonadota</taxon>
        <taxon>Gammaproteobacteria</taxon>
        <taxon>Alteromonadales</taxon>
        <taxon>Pseudoalteromonadaceae</taxon>
        <taxon>Pseudoalteromonas</taxon>
    </lineage>
</organism>
<dbReference type="PATRIC" id="fig|43658.5.peg.4855"/>